<keyword evidence="6" id="KW-0489">Methyltransferase</keyword>
<dbReference type="InterPro" id="IPR006158">
    <property type="entry name" value="Cobalamin-bd"/>
</dbReference>
<dbReference type="GO" id="GO:0046872">
    <property type="term" value="F:metal ion binding"/>
    <property type="evidence" value="ECO:0007669"/>
    <property type="project" value="UniProtKB-KW"/>
</dbReference>
<dbReference type="RefSeq" id="WP_092209494.1">
    <property type="nucleotide sequence ID" value="NZ_FMUX01000003.1"/>
</dbReference>
<evidence type="ECO:0000256" key="3">
    <source>
        <dbReference type="ARBA" id="ARBA00023285"/>
    </source>
</evidence>
<dbReference type="SUPFAM" id="SSF47644">
    <property type="entry name" value="Methionine synthase domain"/>
    <property type="match status" value="1"/>
</dbReference>
<keyword evidence="7" id="KW-1185">Reference proteome</keyword>
<dbReference type="CDD" id="cd02070">
    <property type="entry name" value="corrinoid_protein_B12-BD"/>
    <property type="match status" value="1"/>
</dbReference>
<accession>A0A1G5CWP3</accession>
<dbReference type="AlphaFoldDB" id="A0A1G5CWP3"/>
<dbReference type="SMART" id="SM01018">
    <property type="entry name" value="B12-binding_2"/>
    <property type="match status" value="1"/>
</dbReference>
<dbReference type="Proteomes" id="UP000198870">
    <property type="component" value="Unassembled WGS sequence"/>
</dbReference>
<dbReference type="PROSITE" id="PS51337">
    <property type="entry name" value="B12_BINDING_NTER"/>
    <property type="match status" value="1"/>
</dbReference>
<dbReference type="GO" id="GO:0032259">
    <property type="term" value="P:methylation"/>
    <property type="evidence" value="ECO:0007669"/>
    <property type="project" value="UniProtKB-KW"/>
</dbReference>
<evidence type="ECO:0000259" key="5">
    <source>
        <dbReference type="PROSITE" id="PS51337"/>
    </source>
</evidence>
<comment type="similarity">
    <text evidence="1">Belongs to the methylamine corrinoid protein family.</text>
</comment>
<proteinExistence type="inferred from homology"/>
<dbReference type="Gene3D" id="1.10.1240.10">
    <property type="entry name" value="Methionine synthase domain"/>
    <property type="match status" value="1"/>
</dbReference>
<dbReference type="PANTHER" id="PTHR45833">
    <property type="entry name" value="METHIONINE SYNTHASE"/>
    <property type="match status" value="1"/>
</dbReference>
<dbReference type="GO" id="GO:0050667">
    <property type="term" value="P:homocysteine metabolic process"/>
    <property type="evidence" value="ECO:0007669"/>
    <property type="project" value="TreeGrafter"/>
</dbReference>
<keyword evidence="3" id="KW-0170">Cobalt</keyword>
<evidence type="ECO:0000313" key="7">
    <source>
        <dbReference type="Proteomes" id="UP000198870"/>
    </source>
</evidence>
<feature type="domain" description="B12-binding N-terminal" evidence="5">
    <location>
        <begin position="1"/>
        <end position="88"/>
    </location>
</feature>
<dbReference type="SUPFAM" id="SSF52242">
    <property type="entry name" value="Cobalamin (vitamin B12)-binding domain"/>
    <property type="match status" value="1"/>
</dbReference>
<dbReference type="Gene3D" id="3.40.50.280">
    <property type="entry name" value="Cobalamin-binding domain"/>
    <property type="match status" value="1"/>
</dbReference>
<protein>
    <submittedName>
        <fullName evidence="6">5-methyltetrahydrofolate--homocysteine methyltransferase</fullName>
    </submittedName>
</protein>
<dbReference type="GO" id="GO:0046653">
    <property type="term" value="P:tetrahydrofolate metabolic process"/>
    <property type="evidence" value="ECO:0007669"/>
    <property type="project" value="TreeGrafter"/>
</dbReference>
<dbReference type="GO" id="GO:0031419">
    <property type="term" value="F:cobalamin binding"/>
    <property type="evidence" value="ECO:0007669"/>
    <property type="project" value="InterPro"/>
</dbReference>
<name>A0A1G5CWP3_9BACT</name>
<dbReference type="InterPro" id="IPR050554">
    <property type="entry name" value="Met_Synthase/Corrinoid"/>
</dbReference>
<dbReference type="PROSITE" id="PS51332">
    <property type="entry name" value="B12_BINDING"/>
    <property type="match status" value="1"/>
</dbReference>
<keyword evidence="2" id="KW-0479">Metal-binding</keyword>
<dbReference type="InterPro" id="IPR036594">
    <property type="entry name" value="Meth_synthase_dom"/>
</dbReference>
<dbReference type="STRING" id="419481.SAMN05216233_103247"/>
<dbReference type="OrthoDB" id="9803687at2"/>
<dbReference type="GO" id="GO:0008705">
    <property type="term" value="F:methionine synthase activity"/>
    <property type="evidence" value="ECO:0007669"/>
    <property type="project" value="TreeGrafter"/>
</dbReference>
<evidence type="ECO:0000256" key="2">
    <source>
        <dbReference type="ARBA" id="ARBA00022723"/>
    </source>
</evidence>
<evidence type="ECO:0000259" key="4">
    <source>
        <dbReference type="PROSITE" id="PS51332"/>
    </source>
</evidence>
<reference evidence="6 7" key="1">
    <citation type="submission" date="2016-10" db="EMBL/GenBank/DDBJ databases">
        <authorList>
            <person name="de Groot N.N."/>
        </authorList>
    </citation>
    <scope>NUCLEOTIDE SEQUENCE [LARGE SCALE GENOMIC DNA]</scope>
    <source>
        <strain evidence="6 7">AA1</strain>
    </source>
</reference>
<dbReference type="PANTHER" id="PTHR45833:SF1">
    <property type="entry name" value="METHIONINE SYNTHASE"/>
    <property type="match status" value="1"/>
</dbReference>
<dbReference type="EMBL" id="FMUX01000003">
    <property type="protein sequence ID" value="SCY06620.1"/>
    <property type="molecule type" value="Genomic_DNA"/>
</dbReference>
<keyword evidence="6" id="KW-0808">Transferase</keyword>
<organism evidence="6 7">
    <name type="scientific">Desulfoluna spongiiphila</name>
    <dbReference type="NCBI Taxonomy" id="419481"/>
    <lineage>
        <taxon>Bacteria</taxon>
        <taxon>Pseudomonadati</taxon>
        <taxon>Thermodesulfobacteriota</taxon>
        <taxon>Desulfobacteria</taxon>
        <taxon>Desulfobacterales</taxon>
        <taxon>Desulfolunaceae</taxon>
        <taxon>Desulfoluna</taxon>
    </lineage>
</organism>
<dbReference type="InterPro" id="IPR036724">
    <property type="entry name" value="Cobalamin-bd_sf"/>
</dbReference>
<dbReference type="Pfam" id="PF02607">
    <property type="entry name" value="B12-binding_2"/>
    <property type="match status" value="1"/>
</dbReference>
<dbReference type="GO" id="GO:0005829">
    <property type="term" value="C:cytosol"/>
    <property type="evidence" value="ECO:0007669"/>
    <property type="project" value="TreeGrafter"/>
</dbReference>
<dbReference type="InterPro" id="IPR003759">
    <property type="entry name" value="Cbl-bd_cap"/>
</dbReference>
<sequence length="210" mass="21684">MADLKTITDTLIAGDDEALVGHVRAALDEGIPAGTLLSEALIAGMDVVGGRMETGEMFIPEVLMSAMAMGAAVEVLKPLLSEDDNASAGKVVIGTVKGDLHDIGKNLVVMMMESAGFEVTDLGVDVEADTFLDVIREKKPDIVGISALLTTTMPMMRSTVEQISEAGLRGDVKIMVGGAPVDQSFADEIGADAYAADAGSASKLAKAMLA</sequence>
<dbReference type="Pfam" id="PF02310">
    <property type="entry name" value="B12-binding"/>
    <property type="match status" value="1"/>
</dbReference>
<dbReference type="FunFam" id="3.40.50.280:FF:000003">
    <property type="entry name" value="Dimethylamine methyltransferase corrinoid protein"/>
    <property type="match status" value="1"/>
</dbReference>
<feature type="domain" description="B12-binding" evidence="4">
    <location>
        <begin position="88"/>
        <end position="210"/>
    </location>
</feature>
<evidence type="ECO:0000313" key="6">
    <source>
        <dbReference type="EMBL" id="SCY06620.1"/>
    </source>
</evidence>
<gene>
    <name evidence="6" type="ORF">SAMN05216233_103247</name>
</gene>
<evidence type="ECO:0000256" key="1">
    <source>
        <dbReference type="ARBA" id="ARBA00010854"/>
    </source>
</evidence>